<gene>
    <name evidence="2" type="ORF">J444_pB108</name>
    <name evidence="3" type="ORF">J444_pB140</name>
    <name evidence="4" type="ORF">J444_pB183</name>
    <name evidence="5" type="ORF">J444_pB197</name>
    <name evidence="1" type="ORF">J444_pB92</name>
</gene>
<dbReference type="EMBL" id="KC853435">
    <property type="protein sequence ID" value="AHF23185.1"/>
    <property type="molecule type" value="Genomic_DNA"/>
</dbReference>
<organism evidence="5">
    <name type="scientific">Escherichia coli ACN001</name>
    <dbReference type="NCBI Taxonomy" id="1311757"/>
    <lineage>
        <taxon>Bacteria</taxon>
        <taxon>Pseudomonadati</taxon>
        <taxon>Pseudomonadota</taxon>
        <taxon>Gammaproteobacteria</taxon>
        <taxon>Enterobacterales</taxon>
        <taxon>Enterobacteriaceae</taxon>
        <taxon>Escherichia</taxon>
    </lineage>
</organism>
<protein>
    <submittedName>
        <fullName evidence="5">Uncharacterized protein</fullName>
    </submittedName>
</protein>
<evidence type="ECO:0000313" key="5">
    <source>
        <dbReference type="EMBL" id="AHF23290.1"/>
    </source>
</evidence>
<geneLocation type="plasmid" evidence="5">
    <name>pACN001-B</name>
</geneLocation>
<dbReference type="EMBL" id="KC853435">
    <property type="protein sequence ID" value="AHF23201.1"/>
    <property type="molecule type" value="Genomic_DNA"/>
</dbReference>
<accession>A0A140WYR4</accession>
<dbReference type="EMBL" id="KC853435">
    <property type="protein sequence ID" value="AHF23290.1"/>
    <property type="molecule type" value="Genomic_DNA"/>
</dbReference>
<evidence type="ECO:0000313" key="4">
    <source>
        <dbReference type="EMBL" id="AHF23276.1"/>
    </source>
</evidence>
<keyword evidence="5" id="KW-0614">Plasmid</keyword>
<evidence type="ECO:0000313" key="3">
    <source>
        <dbReference type="EMBL" id="AHF23233.1"/>
    </source>
</evidence>
<evidence type="ECO:0000313" key="2">
    <source>
        <dbReference type="EMBL" id="AHF23201.1"/>
    </source>
</evidence>
<dbReference type="EMBL" id="KC853435">
    <property type="protein sequence ID" value="AHF23276.1"/>
    <property type="molecule type" value="Genomic_DNA"/>
</dbReference>
<sequence length="37" mass="3858">MRSGVSELQLPCFTAVRAEIALMSGGAFAVTHHPVSS</sequence>
<evidence type="ECO:0000313" key="1">
    <source>
        <dbReference type="EMBL" id="AHF23185.1"/>
    </source>
</evidence>
<dbReference type="EMBL" id="KC853435">
    <property type="protein sequence ID" value="AHF23233.1"/>
    <property type="molecule type" value="Genomic_DNA"/>
</dbReference>
<dbReference type="AlphaFoldDB" id="A0A140WYR4"/>
<proteinExistence type="predicted"/>
<reference evidence="5" key="1">
    <citation type="journal article" date="2014" name="J Glob Antimicrob Resist">
        <title>Plasmid-mediated multidrug resistance and virulence in an avian pathogenic Escherichia coli strain isolated in China.</title>
        <authorList>
            <person name="Wang X."/>
            <person name="Hao H."/>
            <person name="Xu Z."/>
            <person name="Zheng H."/>
            <person name="Liu C."/>
            <person name="Wei L."/>
            <person name="Zhang R."/>
            <person name="Bi D."/>
            <person name="Chen H."/>
            <person name="Tan C."/>
        </authorList>
    </citation>
    <scope>NUCLEOTIDE SEQUENCE</scope>
    <source>
        <strain evidence="5">ACN001</strain>
        <plasmid evidence="5">pACN001-B</plasmid>
    </source>
</reference>
<name>A0A140WYR4_ECOLX</name>